<organism evidence="1 2">
    <name type="scientific">Acaulospora colombiana</name>
    <dbReference type="NCBI Taxonomy" id="27376"/>
    <lineage>
        <taxon>Eukaryota</taxon>
        <taxon>Fungi</taxon>
        <taxon>Fungi incertae sedis</taxon>
        <taxon>Mucoromycota</taxon>
        <taxon>Glomeromycotina</taxon>
        <taxon>Glomeromycetes</taxon>
        <taxon>Diversisporales</taxon>
        <taxon>Acaulosporaceae</taxon>
        <taxon>Acaulospora</taxon>
    </lineage>
</organism>
<accession>A0ACA9P4L0</accession>
<dbReference type="Proteomes" id="UP000789525">
    <property type="component" value="Unassembled WGS sequence"/>
</dbReference>
<comment type="caution">
    <text evidence="1">The sequence shown here is derived from an EMBL/GenBank/DDBJ whole genome shotgun (WGS) entry which is preliminary data.</text>
</comment>
<name>A0ACA9P4L0_9GLOM</name>
<evidence type="ECO:0000313" key="2">
    <source>
        <dbReference type="Proteomes" id="UP000789525"/>
    </source>
</evidence>
<protein>
    <submittedName>
        <fullName evidence="1">4472_t:CDS:1</fullName>
    </submittedName>
</protein>
<keyword evidence="2" id="KW-1185">Reference proteome</keyword>
<reference evidence="1" key="1">
    <citation type="submission" date="2021-06" db="EMBL/GenBank/DDBJ databases">
        <authorList>
            <person name="Kallberg Y."/>
            <person name="Tangrot J."/>
            <person name="Rosling A."/>
        </authorList>
    </citation>
    <scope>NUCLEOTIDE SEQUENCE</scope>
    <source>
        <strain evidence="1">CL356</strain>
    </source>
</reference>
<sequence>LEHAETNLIEGEKRSLGPTESPAKSTRSISPPRSPTRSARSPSPSKPYIEQTDMYLGSNGGDYTSPLTQNNHISLTPRSPARSARGLSPTRNPSRQARELSPARSVRGEEGHKRLLDPQNEPAEVNCISPVTQSTQPVPSDVPPCSPARPTLSMSPPAHQNAQPYDSPAHSPTVPKQVTSSIQQTRSDPTATANRDVYIPPGQSASRADQIRAPVRVDSADISRDPPPSYNTKSGGWFGGWGKSITAAVSSLEEMAEPQAPPPQPAKPTLGWGSSAPKPASAEFSFGSGGSASAPRNTGFGFGGGLPPKPSDTEFDFGGKPSSKPSETGFGFGGGLPPKPSETGFGLGGSLPPKPSETSSGFGGHLPPKTSDTRFRFGSGLPPKPAETAFAPGVSRPPKSSETGFEFGGNLPSKPPQTKDVFEFSRSAPKPVETKEAQGISSPKESTDIGLRQDANGEPGNEDIEGSTPTSTDAIPDTNHTVGAIEIFEPEREGKVTSPTSSSSLTSPTFAPFRLMEEYRRTLRLQNSIRKRMEEYIDEREAEMNRREEEAKEALPKIQEEKEATRNTNAIMKEMITQAD</sequence>
<evidence type="ECO:0000313" key="1">
    <source>
        <dbReference type="EMBL" id="CAG8690582.1"/>
    </source>
</evidence>
<proteinExistence type="predicted"/>
<feature type="non-terminal residue" evidence="1">
    <location>
        <position position="1"/>
    </location>
</feature>
<gene>
    <name evidence="1" type="ORF">ACOLOM_LOCUS9809</name>
</gene>
<dbReference type="EMBL" id="CAJVPT010029387">
    <property type="protein sequence ID" value="CAG8690582.1"/>
    <property type="molecule type" value="Genomic_DNA"/>
</dbReference>